<evidence type="ECO:0000256" key="2">
    <source>
        <dbReference type="SAM" id="MobiDB-lite"/>
    </source>
</evidence>
<dbReference type="RefSeq" id="XP_038050931.1">
    <property type="nucleotide sequence ID" value="XM_038195003.1"/>
</dbReference>
<dbReference type="OrthoDB" id="2015280at2759"/>
<dbReference type="EnsemblMetazoa" id="XM_038195003.1">
    <property type="protein sequence ID" value="XP_038050931.1"/>
    <property type="gene ID" value="LOC119724093"/>
</dbReference>
<organism evidence="4 5">
    <name type="scientific">Patiria miniata</name>
    <name type="common">Bat star</name>
    <name type="synonym">Asterina miniata</name>
    <dbReference type="NCBI Taxonomy" id="46514"/>
    <lineage>
        <taxon>Eukaryota</taxon>
        <taxon>Metazoa</taxon>
        <taxon>Echinodermata</taxon>
        <taxon>Eleutherozoa</taxon>
        <taxon>Asterozoa</taxon>
        <taxon>Asteroidea</taxon>
        <taxon>Valvatacea</taxon>
        <taxon>Valvatida</taxon>
        <taxon>Asterinidae</taxon>
        <taxon>Patiria</taxon>
    </lineage>
</organism>
<feature type="compositionally biased region" description="Basic and acidic residues" evidence="2">
    <location>
        <begin position="1"/>
        <end position="14"/>
    </location>
</feature>
<dbReference type="InterPro" id="IPR004963">
    <property type="entry name" value="PAE/NOTUM"/>
</dbReference>
<keyword evidence="3" id="KW-0472">Membrane</keyword>
<dbReference type="AlphaFoldDB" id="A0A913ZIR1"/>
<feature type="region of interest" description="Disordered" evidence="2">
    <location>
        <begin position="1"/>
        <end position="28"/>
    </location>
</feature>
<dbReference type="GO" id="GO:0016787">
    <property type="term" value="F:hydrolase activity"/>
    <property type="evidence" value="ECO:0007669"/>
    <property type="project" value="InterPro"/>
</dbReference>
<accession>A0A913ZIR1</accession>
<dbReference type="Proteomes" id="UP000887568">
    <property type="component" value="Unplaced"/>
</dbReference>
<dbReference type="RefSeq" id="XP_038050946.1">
    <property type="nucleotide sequence ID" value="XM_038195018.1"/>
</dbReference>
<name>A0A913ZIR1_PATMI</name>
<dbReference type="RefSeq" id="XP_038050938.1">
    <property type="nucleotide sequence ID" value="XM_038195010.1"/>
</dbReference>
<proteinExistence type="inferred from homology"/>
<dbReference type="GeneID" id="119724093"/>
<feature type="compositionally biased region" description="Polar residues" evidence="2">
    <location>
        <begin position="15"/>
        <end position="28"/>
    </location>
</feature>
<keyword evidence="5" id="KW-1185">Reference proteome</keyword>
<dbReference type="EnsemblMetazoa" id="XM_038195037.1">
    <property type="protein sequence ID" value="XP_038050965.1"/>
    <property type="gene ID" value="LOC119724093"/>
</dbReference>
<evidence type="ECO:0000256" key="3">
    <source>
        <dbReference type="SAM" id="Phobius"/>
    </source>
</evidence>
<keyword evidence="3" id="KW-1133">Transmembrane helix</keyword>
<dbReference type="EnsemblMetazoa" id="XM_038195028.1">
    <property type="protein sequence ID" value="XP_038050956.1"/>
    <property type="gene ID" value="LOC119724093"/>
</dbReference>
<dbReference type="SUPFAM" id="SSF53474">
    <property type="entry name" value="alpha/beta-Hydrolases"/>
    <property type="match status" value="1"/>
</dbReference>
<evidence type="ECO:0008006" key="6">
    <source>
        <dbReference type="Google" id="ProtNLM"/>
    </source>
</evidence>
<evidence type="ECO:0000313" key="4">
    <source>
        <dbReference type="EnsemblMetazoa" id="XP_038050946.1"/>
    </source>
</evidence>
<reference evidence="4" key="1">
    <citation type="submission" date="2022-11" db="UniProtKB">
        <authorList>
            <consortium name="EnsemblMetazoa"/>
        </authorList>
    </citation>
    <scope>IDENTIFICATION</scope>
</reference>
<dbReference type="RefSeq" id="XP_038050956.1">
    <property type="nucleotide sequence ID" value="XM_038195028.1"/>
</dbReference>
<dbReference type="RefSeq" id="XP_038050965.1">
    <property type="nucleotide sequence ID" value="XM_038195037.1"/>
</dbReference>
<dbReference type="PANTHER" id="PTHR21562:SF67">
    <property type="entry name" value="PECTIN ACETYLESTERASE"/>
    <property type="match status" value="1"/>
</dbReference>
<evidence type="ECO:0000313" key="5">
    <source>
        <dbReference type="Proteomes" id="UP000887568"/>
    </source>
</evidence>
<comment type="similarity">
    <text evidence="1">Belongs to the pectinacetylesterase family. Notum subfamily.</text>
</comment>
<protein>
    <recommendedName>
        <fullName evidence="6">Pectin acetylesterase</fullName>
    </recommendedName>
</protein>
<dbReference type="PANTHER" id="PTHR21562">
    <property type="entry name" value="NOTUM-RELATED"/>
    <property type="match status" value="1"/>
</dbReference>
<dbReference type="InterPro" id="IPR029058">
    <property type="entry name" value="AB_hydrolase_fold"/>
</dbReference>
<dbReference type="Pfam" id="PF03283">
    <property type="entry name" value="PAE"/>
    <property type="match status" value="1"/>
</dbReference>
<keyword evidence="3" id="KW-0812">Transmembrane</keyword>
<dbReference type="OMA" id="LSPGMCF"/>
<sequence>MTSSCRKDRVHVDQQHQTTKSATESSMGAPSQLLPLHLKRSRHSLLLTLAALLLFFLWLRCRYYSAHSGWSFRQLDVTDHGEVNKNLTLVILSPQLADIEGAYCLDGSPPSYYIRKGASTQRSWIVVLQGGGWCWNVSDCYNRSLSGLGSSYRLPKEASFDGIMSANASVNPEFYDWNMIMINYCDGASFSGNLEKPVMYNSTNMYFRGYRVLNLVMVYLLKKTGLKEAERIILGGLSAGGLAASLHIDFIRSLVPPDIPLHGIIDAGFFLDERNISGYEHYAFHMKKIYNMQNASGSLNKACLAAMSPQDKWKCFFAEYTYPYISTPLFIINSAYDYWQQWFILDLRCHPIECPDKLKYLTRHYTIFIHEINQVYHHPGDGMFISSCYAHTQAVLDKTWSTYAVGGKSTREAFSDWYFARTTPAESRYVDCYTNYDCNPSCKESWTLAFYKNKTDHMKNSTPDF</sequence>
<dbReference type="EnsemblMetazoa" id="XM_038195010.1">
    <property type="protein sequence ID" value="XP_038050938.1"/>
    <property type="gene ID" value="LOC119724093"/>
</dbReference>
<dbReference type="EnsemblMetazoa" id="XM_038195018.1">
    <property type="protein sequence ID" value="XP_038050946.1"/>
    <property type="gene ID" value="LOC119724093"/>
</dbReference>
<evidence type="ECO:0000256" key="1">
    <source>
        <dbReference type="ARBA" id="ARBA00010213"/>
    </source>
</evidence>
<feature type="transmembrane region" description="Helical" evidence="3">
    <location>
        <begin position="43"/>
        <end position="59"/>
    </location>
</feature>